<comment type="caution">
    <text evidence="1">The sequence shown here is derived from an EMBL/GenBank/DDBJ whole genome shotgun (WGS) entry which is preliminary data.</text>
</comment>
<gene>
    <name evidence="1" type="ORF">DFR58_1191</name>
</gene>
<dbReference type="Proteomes" id="UP000253034">
    <property type="component" value="Unassembled WGS sequence"/>
</dbReference>
<accession>A0A369AV37</accession>
<keyword evidence="2" id="KW-1185">Reference proteome</keyword>
<feature type="non-terminal residue" evidence="1">
    <location>
        <position position="33"/>
    </location>
</feature>
<name>A0A369AV37_9FIRM</name>
<protein>
    <submittedName>
        <fullName evidence="1">Uncharacterized protein</fullName>
    </submittedName>
</protein>
<proteinExistence type="predicted"/>
<organism evidence="1 2">
    <name type="scientific">Anaerobacterium chartisolvens</name>
    <dbReference type="NCBI Taxonomy" id="1297424"/>
    <lineage>
        <taxon>Bacteria</taxon>
        <taxon>Bacillati</taxon>
        <taxon>Bacillota</taxon>
        <taxon>Clostridia</taxon>
        <taxon>Eubacteriales</taxon>
        <taxon>Oscillospiraceae</taxon>
        <taxon>Anaerobacterium</taxon>
    </lineage>
</organism>
<dbReference type="EMBL" id="QPJT01000019">
    <property type="protein sequence ID" value="RCX12945.1"/>
    <property type="molecule type" value="Genomic_DNA"/>
</dbReference>
<reference evidence="1 2" key="1">
    <citation type="submission" date="2018-07" db="EMBL/GenBank/DDBJ databases">
        <title>Genomic Encyclopedia of Type Strains, Phase IV (KMG-IV): sequencing the most valuable type-strain genomes for metagenomic binning, comparative biology and taxonomic classification.</title>
        <authorList>
            <person name="Goeker M."/>
        </authorList>
    </citation>
    <scope>NUCLEOTIDE SEQUENCE [LARGE SCALE GENOMIC DNA]</scope>
    <source>
        <strain evidence="1 2">DSM 27016</strain>
    </source>
</reference>
<evidence type="ECO:0000313" key="2">
    <source>
        <dbReference type="Proteomes" id="UP000253034"/>
    </source>
</evidence>
<evidence type="ECO:0000313" key="1">
    <source>
        <dbReference type="EMBL" id="RCX12945.1"/>
    </source>
</evidence>
<sequence length="33" mass="4002">MSLMDRKQLREFIKENNIKSATDIQNTLKEMFK</sequence>
<dbReference type="AlphaFoldDB" id="A0A369AV37"/>